<dbReference type="EMBL" id="BOMB01000046">
    <property type="protein sequence ID" value="GID15664.1"/>
    <property type="molecule type" value="Genomic_DNA"/>
</dbReference>
<dbReference type="Pfam" id="PF00440">
    <property type="entry name" value="TetR_N"/>
    <property type="match status" value="1"/>
</dbReference>
<dbReference type="Gene3D" id="1.10.357.10">
    <property type="entry name" value="Tetracycline Repressor, domain 2"/>
    <property type="match status" value="1"/>
</dbReference>
<accession>A0A8J3NDU6</accession>
<reference evidence="6" key="1">
    <citation type="submission" date="2021-01" db="EMBL/GenBank/DDBJ databases">
        <title>Whole genome shotgun sequence of Actinocatenispora rupis NBRC 107355.</title>
        <authorList>
            <person name="Komaki H."/>
            <person name="Tamura T."/>
        </authorList>
    </citation>
    <scope>NUCLEOTIDE SEQUENCE</scope>
    <source>
        <strain evidence="6">NBRC 107355</strain>
    </source>
</reference>
<dbReference type="Gene3D" id="1.10.10.60">
    <property type="entry name" value="Homeodomain-like"/>
    <property type="match status" value="1"/>
</dbReference>
<dbReference type="RefSeq" id="WP_239077086.1">
    <property type="nucleotide sequence ID" value="NZ_BAAAZM010000001.1"/>
</dbReference>
<feature type="domain" description="Tetracyclin repressor-like C-terminal" evidence="5">
    <location>
        <begin position="86"/>
        <end position="183"/>
    </location>
</feature>
<gene>
    <name evidence="6" type="ORF">Aru02nite_65530</name>
</gene>
<organism evidence="6 7">
    <name type="scientific">Actinocatenispora rupis</name>
    <dbReference type="NCBI Taxonomy" id="519421"/>
    <lineage>
        <taxon>Bacteria</taxon>
        <taxon>Bacillati</taxon>
        <taxon>Actinomycetota</taxon>
        <taxon>Actinomycetes</taxon>
        <taxon>Micromonosporales</taxon>
        <taxon>Micromonosporaceae</taxon>
        <taxon>Actinocatenispora</taxon>
    </lineage>
</organism>
<dbReference type="GO" id="GO:0003677">
    <property type="term" value="F:DNA binding"/>
    <property type="evidence" value="ECO:0007669"/>
    <property type="project" value="UniProtKB-KW"/>
</dbReference>
<evidence type="ECO:0000259" key="5">
    <source>
        <dbReference type="Pfam" id="PF16925"/>
    </source>
</evidence>
<proteinExistence type="predicted"/>
<sequence>MPRGRPRGFDRDEALARAMAVFWEHGYEGSSMAMLTGAMGINSPSLYATFGCKEKLFRDAVALYGKHAGSRTGRALAEEPTARAAIAAMLADNITEYTRPGQPRGCLVVLSAPVGAPDHADVREYVRGLRDDVRATIRARIDRGVADGDVPAGVDTAALAAFYSTVLNGLSVQARDGRSRAELTAVADTALAAWDALVPGTIDR</sequence>
<evidence type="ECO:0000256" key="3">
    <source>
        <dbReference type="ARBA" id="ARBA00023163"/>
    </source>
</evidence>
<evidence type="ECO:0000256" key="2">
    <source>
        <dbReference type="ARBA" id="ARBA00023125"/>
    </source>
</evidence>
<dbReference type="InterPro" id="IPR011075">
    <property type="entry name" value="TetR_C"/>
</dbReference>
<dbReference type="SUPFAM" id="SSF48498">
    <property type="entry name" value="Tetracyclin repressor-like, C-terminal domain"/>
    <property type="match status" value="1"/>
</dbReference>
<feature type="domain" description="HTH tetR-type" evidence="4">
    <location>
        <begin position="15"/>
        <end position="59"/>
    </location>
</feature>
<keyword evidence="1" id="KW-0805">Transcription regulation</keyword>
<dbReference type="AlphaFoldDB" id="A0A8J3NDU6"/>
<evidence type="ECO:0000256" key="1">
    <source>
        <dbReference type="ARBA" id="ARBA00023015"/>
    </source>
</evidence>
<protein>
    <submittedName>
        <fullName evidence="6">TetR family transcriptional regulator</fullName>
    </submittedName>
</protein>
<name>A0A8J3NDU6_9ACTN</name>
<dbReference type="Proteomes" id="UP000612808">
    <property type="component" value="Unassembled WGS sequence"/>
</dbReference>
<dbReference type="SUPFAM" id="SSF46689">
    <property type="entry name" value="Homeodomain-like"/>
    <property type="match status" value="1"/>
</dbReference>
<keyword evidence="3" id="KW-0804">Transcription</keyword>
<dbReference type="InterPro" id="IPR036271">
    <property type="entry name" value="Tet_transcr_reg_TetR-rel_C_sf"/>
</dbReference>
<dbReference type="InterPro" id="IPR001647">
    <property type="entry name" value="HTH_TetR"/>
</dbReference>
<dbReference type="PANTHER" id="PTHR47506:SF1">
    <property type="entry name" value="HTH-TYPE TRANSCRIPTIONAL REGULATOR YJDC"/>
    <property type="match status" value="1"/>
</dbReference>
<evidence type="ECO:0000313" key="7">
    <source>
        <dbReference type="Proteomes" id="UP000612808"/>
    </source>
</evidence>
<keyword evidence="2" id="KW-0238">DNA-binding</keyword>
<dbReference type="Pfam" id="PF16925">
    <property type="entry name" value="TetR_C_13"/>
    <property type="match status" value="1"/>
</dbReference>
<evidence type="ECO:0000313" key="6">
    <source>
        <dbReference type="EMBL" id="GID15664.1"/>
    </source>
</evidence>
<evidence type="ECO:0000259" key="4">
    <source>
        <dbReference type="Pfam" id="PF00440"/>
    </source>
</evidence>
<dbReference type="PANTHER" id="PTHR47506">
    <property type="entry name" value="TRANSCRIPTIONAL REGULATORY PROTEIN"/>
    <property type="match status" value="1"/>
</dbReference>
<comment type="caution">
    <text evidence="6">The sequence shown here is derived from an EMBL/GenBank/DDBJ whole genome shotgun (WGS) entry which is preliminary data.</text>
</comment>
<dbReference type="InterPro" id="IPR009057">
    <property type="entry name" value="Homeodomain-like_sf"/>
</dbReference>
<keyword evidence="7" id="KW-1185">Reference proteome</keyword>